<accession>A0ABZ0B270</accession>
<proteinExistence type="predicted"/>
<sequence length="78" mass="8676">MAMFGVRELLIRAGIKIPAGAVSYHTEREGNGPRQVVFSVQGDQGASIERVDITYEQHCVLFQQGRAGSFGWDLEKEH</sequence>
<keyword evidence="2" id="KW-1185">Reference proteome</keyword>
<protein>
    <submittedName>
        <fullName evidence="1">Uncharacterized protein</fullName>
    </submittedName>
</protein>
<gene>
    <name evidence="1" type="ORF">RAN89_06180</name>
</gene>
<evidence type="ECO:0000313" key="2">
    <source>
        <dbReference type="Proteomes" id="UP001302257"/>
    </source>
</evidence>
<dbReference type="RefSeq" id="WP_313868736.1">
    <property type="nucleotide sequence ID" value="NZ_CP132507.1"/>
</dbReference>
<name>A0ABZ0B270_9BURK</name>
<evidence type="ECO:0000313" key="1">
    <source>
        <dbReference type="EMBL" id="WNO06014.1"/>
    </source>
</evidence>
<organism evidence="1 2">
    <name type="scientific">Rhodoferax mekongensis</name>
    <dbReference type="NCBI Taxonomy" id="3068341"/>
    <lineage>
        <taxon>Bacteria</taxon>
        <taxon>Pseudomonadati</taxon>
        <taxon>Pseudomonadota</taxon>
        <taxon>Betaproteobacteria</taxon>
        <taxon>Burkholderiales</taxon>
        <taxon>Comamonadaceae</taxon>
        <taxon>Rhodoferax</taxon>
    </lineage>
</organism>
<dbReference type="Proteomes" id="UP001302257">
    <property type="component" value="Chromosome"/>
</dbReference>
<dbReference type="EMBL" id="CP132507">
    <property type="protein sequence ID" value="WNO06014.1"/>
    <property type="molecule type" value="Genomic_DNA"/>
</dbReference>
<reference evidence="1 2" key="1">
    <citation type="submission" date="2023-08" db="EMBL/GenBank/DDBJ databases">
        <title>Rhodoferax potami sp. nov. and Rhodoferax mekongensis sp. nov., isolated from the Mekong River in Thailand.</title>
        <authorList>
            <person name="Kitikhun S."/>
            <person name="Charoenyingcharoen P."/>
            <person name="Siriarchawattana P."/>
            <person name="Likhitrattanapisal S."/>
            <person name="Nilsakha T."/>
            <person name="Chanpet A."/>
            <person name="Rattanawaree P."/>
            <person name="Ingsriswang S."/>
        </authorList>
    </citation>
    <scope>NUCLEOTIDE SEQUENCE [LARGE SCALE GENOMIC DNA]</scope>
    <source>
        <strain evidence="1 2">TBRC 17307</strain>
    </source>
</reference>